<dbReference type="InterPro" id="IPR045860">
    <property type="entry name" value="Snake_toxin-like_sf"/>
</dbReference>
<protein>
    <recommendedName>
        <fullName evidence="4">UPAR/Ly6 domain-containing protein</fullName>
    </recommendedName>
</protein>
<dbReference type="CDD" id="cd00117">
    <property type="entry name" value="TFP"/>
    <property type="match status" value="1"/>
</dbReference>
<proteinExistence type="predicted"/>
<dbReference type="Gene3D" id="2.10.60.10">
    <property type="entry name" value="CD59"/>
    <property type="match status" value="1"/>
</dbReference>
<evidence type="ECO:0000256" key="1">
    <source>
        <dbReference type="SAM" id="MobiDB-lite"/>
    </source>
</evidence>
<evidence type="ECO:0000313" key="3">
    <source>
        <dbReference type="Proteomes" id="UP000694523"/>
    </source>
</evidence>
<dbReference type="SUPFAM" id="SSF57302">
    <property type="entry name" value="Snake toxin-like"/>
    <property type="match status" value="1"/>
</dbReference>
<reference evidence="2" key="2">
    <citation type="submission" date="2025-09" db="UniProtKB">
        <authorList>
            <consortium name="Ensembl"/>
        </authorList>
    </citation>
    <scope>IDENTIFICATION</scope>
</reference>
<sequence>MQQRQSSPCFGLPYPMTKASSEPKRTLSDPNSCASTEFNATGALKLHTRGCLDSDLCNKTLTGSILTAAYTGTFTCCTKDLCNSASSMHLSIAVGPSSRSCPLCGSHSRLRPAKV</sequence>
<evidence type="ECO:0008006" key="4">
    <source>
        <dbReference type="Google" id="ProtNLM"/>
    </source>
</evidence>
<reference evidence="2" key="1">
    <citation type="submission" date="2025-08" db="UniProtKB">
        <authorList>
            <consortium name="Ensembl"/>
        </authorList>
    </citation>
    <scope>IDENTIFICATION</scope>
</reference>
<keyword evidence="3" id="KW-1185">Reference proteome</keyword>
<dbReference type="Ensembl" id="ENSNMLT00000049850.1">
    <property type="protein sequence ID" value="ENSNMLP00000044918.1"/>
    <property type="gene ID" value="ENSNMLG00000027133.1"/>
</dbReference>
<name>A0A8C6V709_9GOBI</name>
<organism evidence="2 3">
    <name type="scientific">Neogobius melanostomus</name>
    <name type="common">round goby</name>
    <dbReference type="NCBI Taxonomy" id="47308"/>
    <lineage>
        <taxon>Eukaryota</taxon>
        <taxon>Metazoa</taxon>
        <taxon>Chordata</taxon>
        <taxon>Craniata</taxon>
        <taxon>Vertebrata</taxon>
        <taxon>Euteleostomi</taxon>
        <taxon>Actinopterygii</taxon>
        <taxon>Neopterygii</taxon>
        <taxon>Teleostei</taxon>
        <taxon>Neoteleostei</taxon>
        <taxon>Acanthomorphata</taxon>
        <taxon>Gobiaria</taxon>
        <taxon>Gobiiformes</taxon>
        <taxon>Gobioidei</taxon>
        <taxon>Gobiidae</taxon>
        <taxon>Benthophilinae</taxon>
        <taxon>Neogobiini</taxon>
        <taxon>Neogobius</taxon>
    </lineage>
</organism>
<evidence type="ECO:0000313" key="2">
    <source>
        <dbReference type="Ensembl" id="ENSNMLP00000044918.1"/>
    </source>
</evidence>
<feature type="region of interest" description="Disordered" evidence="1">
    <location>
        <begin position="1"/>
        <end position="28"/>
    </location>
</feature>
<dbReference type="AlphaFoldDB" id="A0A8C6V709"/>
<dbReference type="Proteomes" id="UP000694523">
    <property type="component" value="Unplaced"/>
</dbReference>
<accession>A0A8C6V709</accession>